<evidence type="ECO:0000313" key="2">
    <source>
        <dbReference type="EMBL" id="EJK59279.1"/>
    </source>
</evidence>
<dbReference type="AlphaFoldDB" id="K0S390"/>
<organism evidence="2 3">
    <name type="scientific">Thalassiosira oceanica</name>
    <name type="common">Marine diatom</name>
    <dbReference type="NCBI Taxonomy" id="159749"/>
    <lineage>
        <taxon>Eukaryota</taxon>
        <taxon>Sar</taxon>
        <taxon>Stramenopiles</taxon>
        <taxon>Ochrophyta</taxon>
        <taxon>Bacillariophyta</taxon>
        <taxon>Coscinodiscophyceae</taxon>
        <taxon>Thalassiosirophycidae</taxon>
        <taxon>Thalassiosirales</taxon>
        <taxon>Thalassiosiraceae</taxon>
        <taxon>Thalassiosira</taxon>
    </lineage>
</organism>
<proteinExistence type="predicted"/>
<feature type="compositionally biased region" description="Acidic residues" evidence="1">
    <location>
        <begin position="121"/>
        <end position="130"/>
    </location>
</feature>
<gene>
    <name evidence="2" type="ORF">THAOC_20521</name>
</gene>
<accession>K0S390</accession>
<comment type="caution">
    <text evidence="2">The sequence shown here is derived from an EMBL/GenBank/DDBJ whole genome shotgun (WGS) entry which is preliminary data.</text>
</comment>
<protein>
    <submittedName>
        <fullName evidence="2">Uncharacterized protein</fullName>
    </submittedName>
</protein>
<dbReference type="Proteomes" id="UP000266841">
    <property type="component" value="Unassembled WGS sequence"/>
</dbReference>
<sequence length="165" mass="18480">MGQSLELSSEGYRIWERARDEAPNYSSRPCVTKPGCIEVYRSDNQVAPPRIIGPDNPCICSDKIANMSLCKHELVEDGGLFKIERFRPRFRKRKEVKSALRPATSAGHFEHAKVDAKVDDEGSLDEDPLEDSYVARADLSQMKQGTFIPGLEELHGEDAPVFEEG</sequence>
<reference evidence="2 3" key="1">
    <citation type="journal article" date="2012" name="Genome Biol.">
        <title>Genome and low-iron response of an oceanic diatom adapted to chronic iron limitation.</title>
        <authorList>
            <person name="Lommer M."/>
            <person name="Specht M."/>
            <person name="Roy A.S."/>
            <person name="Kraemer L."/>
            <person name="Andreson R."/>
            <person name="Gutowska M.A."/>
            <person name="Wolf J."/>
            <person name="Bergner S.V."/>
            <person name="Schilhabel M.B."/>
            <person name="Klostermeier U.C."/>
            <person name="Beiko R.G."/>
            <person name="Rosenstiel P."/>
            <person name="Hippler M."/>
            <person name="Laroche J."/>
        </authorList>
    </citation>
    <scope>NUCLEOTIDE SEQUENCE [LARGE SCALE GENOMIC DNA]</scope>
    <source>
        <strain evidence="2 3">CCMP1005</strain>
    </source>
</reference>
<feature type="non-terminal residue" evidence="2">
    <location>
        <position position="165"/>
    </location>
</feature>
<evidence type="ECO:0000256" key="1">
    <source>
        <dbReference type="SAM" id="MobiDB-lite"/>
    </source>
</evidence>
<keyword evidence="3" id="KW-1185">Reference proteome</keyword>
<feature type="region of interest" description="Disordered" evidence="1">
    <location>
        <begin position="113"/>
        <end position="132"/>
    </location>
</feature>
<name>K0S390_THAOC</name>
<dbReference type="EMBL" id="AGNL01023205">
    <property type="protein sequence ID" value="EJK59279.1"/>
    <property type="molecule type" value="Genomic_DNA"/>
</dbReference>
<evidence type="ECO:0000313" key="3">
    <source>
        <dbReference type="Proteomes" id="UP000266841"/>
    </source>
</evidence>